<reference evidence="2" key="1">
    <citation type="submission" date="2022-08" db="EMBL/GenBank/DDBJ databases">
        <title>Novel Bdellovibrio Species Isolated from Svalbard: Designation Bdellovibrio svalbardensis.</title>
        <authorList>
            <person name="Mitchell R.J."/>
            <person name="Choi S.Y."/>
        </authorList>
    </citation>
    <scope>NUCLEOTIDE SEQUENCE</scope>
    <source>
        <strain evidence="2">PAP01</strain>
    </source>
</reference>
<keyword evidence="3" id="KW-1185">Reference proteome</keyword>
<evidence type="ECO:0000313" key="3">
    <source>
        <dbReference type="Proteomes" id="UP001152321"/>
    </source>
</evidence>
<keyword evidence="1" id="KW-0812">Transmembrane</keyword>
<gene>
    <name evidence="2" type="ORF">NWE73_13360</name>
</gene>
<dbReference type="Proteomes" id="UP001152321">
    <property type="component" value="Unassembled WGS sequence"/>
</dbReference>
<dbReference type="RefSeq" id="WP_277578838.1">
    <property type="nucleotide sequence ID" value="NZ_JANRMI010000004.1"/>
</dbReference>
<comment type="caution">
    <text evidence="2">The sequence shown here is derived from an EMBL/GenBank/DDBJ whole genome shotgun (WGS) entry which is preliminary data.</text>
</comment>
<dbReference type="EMBL" id="JANRMI010000004">
    <property type="protein sequence ID" value="MDG0817363.1"/>
    <property type="molecule type" value="Genomic_DNA"/>
</dbReference>
<protein>
    <recommendedName>
        <fullName evidence="4">SGNH hydrolase-type esterase domain-containing protein</fullName>
    </recommendedName>
</protein>
<name>A0ABT6DKN1_9BACT</name>
<organism evidence="2 3">
    <name type="scientific">Bdellovibrio svalbardensis</name>
    <dbReference type="NCBI Taxonomy" id="2972972"/>
    <lineage>
        <taxon>Bacteria</taxon>
        <taxon>Pseudomonadati</taxon>
        <taxon>Bdellovibrionota</taxon>
        <taxon>Bdellovibrionia</taxon>
        <taxon>Bdellovibrionales</taxon>
        <taxon>Pseudobdellovibrionaceae</taxon>
        <taxon>Bdellovibrio</taxon>
    </lineage>
</organism>
<proteinExistence type="predicted"/>
<evidence type="ECO:0000313" key="2">
    <source>
        <dbReference type="EMBL" id="MDG0817363.1"/>
    </source>
</evidence>
<evidence type="ECO:0000256" key="1">
    <source>
        <dbReference type="SAM" id="Phobius"/>
    </source>
</evidence>
<evidence type="ECO:0008006" key="4">
    <source>
        <dbReference type="Google" id="ProtNLM"/>
    </source>
</evidence>
<feature type="transmembrane region" description="Helical" evidence="1">
    <location>
        <begin position="12"/>
        <end position="33"/>
    </location>
</feature>
<keyword evidence="1" id="KW-0472">Membrane</keyword>
<sequence length="339" mass="38304">MLKVKNKTTQYIFLIFASLTFFLGLVALFNFTVDPMCYYRCDKVDLNRKTQNVYYRSAQTAVANPDAEVIVVGSSRGERVPPHWVESVTGLKTINLSQGGSDVFLKVALLNIALEQNPKIKKVIWMADYFELTTRTTDIKTRLTPILRKYSGMDRSGVGHGILLEQLQGLIDHRTLEAGIEMSGKSYSETFNKEGSGDSIDYRHCQEPGFVGPTPPEMMQKKISESYAIFGNFWADEQNPIYWNIFENEIRDLSAKGIDVIINLAPFHPQLVARAKNENPMTEQNQNKWVERTKALADGRVKVLNYVGGIPNDDGSPRYWEDGAHPTCFGVIEMLKDGF</sequence>
<keyword evidence="1" id="KW-1133">Transmembrane helix</keyword>
<accession>A0ABT6DKN1</accession>